<accession>A0ABT9S6W5</accession>
<evidence type="ECO:0000313" key="3">
    <source>
        <dbReference type="Proteomes" id="UP001226867"/>
    </source>
</evidence>
<reference evidence="2 3" key="1">
    <citation type="submission" date="2023-07" db="EMBL/GenBank/DDBJ databases">
        <title>Sorghum-associated microbial communities from plants grown in Nebraska, USA.</title>
        <authorList>
            <person name="Schachtman D."/>
        </authorList>
    </citation>
    <scope>NUCLEOTIDE SEQUENCE [LARGE SCALE GENOMIC DNA]</scope>
    <source>
        <strain evidence="2 3">DS1607</strain>
    </source>
</reference>
<dbReference type="EMBL" id="JAUSRO010000004">
    <property type="protein sequence ID" value="MDP9899057.1"/>
    <property type="molecule type" value="Genomic_DNA"/>
</dbReference>
<gene>
    <name evidence="2" type="ORF">J2W36_001302</name>
</gene>
<proteinExistence type="predicted"/>
<sequence>MRLDYLDFDCSEDSEGVGTFDALASTTATQLPAVHAEIETVLAWAHGQFPEGPGAVADGADWDIDLQSLREYSAADTLTYDPATGRLRLTPGGDGEPRHTTSLSISGSAAFSAAFRDAFELD</sequence>
<protein>
    <submittedName>
        <fullName evidence="2">Uncharacterized protein</fullName>
    </submittedName>
</protein>
<organism evidence="2 3">
    <name type="scientific">Variovorax ginsengisoli</name>
    <dbReference type="NCBI Taxonomy" id="363844"/>
    <lineage>
        <taxon>Bacteria</taxon>
        <taxon>Pseudomonadati</taxon>
        <taxon>Pseudomonadota</taxon>
        <taxon>Betaproteobacteria</taxon>
        <taxon>Burkholderiales</taxon>
        <taxon>Comamonadaceae</taxon>
        <taxon>Variovorax</taxon>
    </lineage>
</organism>
<keyword evidence="3" id="KW-1185">Reference proteome</keyword>
<dbReference type="RefSeq" id="WP_307688885.1">
    <property type="nucleotide sequence ID" value="NZ_JAUSRO010000004.1"/>
</dbReference>
<name>A0ABT9S6W5_9BURK</name>
<feature type="region of interest" description="Disordered" evidence="1">
    <location>
        <begin position="83"/>
        <end position="103"/>
    </location>
</feature>
<evidence type="ECO:0000256" key="1">
    <source>
        <dbReference type="SAM" id="MobiDB-lite"/>
    </source>
</evidence>
<comment type="caution">
    <text evidence="2">The sequence shown here is derived from an EMBL/GenBank/DDBJ whole genome shotgun (WGS) entry which is preliminary data.</text>
</comment>
<dbReference type="Proteomes" id="UP001226867">
    <property type="component" value="Unassembled WGS sequence"/>
</dbReference>
<evidence type="ECO:0000313" key="2">
    <source>
        <dbReference type="EMBL" id="MDP9899057.1"/>
    </source>
</evidence>